<dbReference type="Proteomes" id="UP001597168">
    <property type="component" value="Unassembled WGS sequence"/>
</dbReference>
<protein>
    <recommendedName>
        <fullName evidence="3">Abortive infection protein</fullName>
    </recommendedName>
</protein>
<evidence type="ECO:0008006" key="3">
    <source>
        <dbReference type="Google" id="ProtNLM"/>
    </source>
</evidence>
<keyword evidence="2" id="KW-1185">Reference proteome</keyword>
<name>A0ABW3QQE0_9PSEU</name>
<sequence>MRARGITYDTGFINRGVSTRPSFDPADVREDMRVIREELHCTAVRVTGGDVDRLDLAASIAADVGLEVWFGPFTCDLTRDELLDVLADCATRAERLRVAGAEVVVVTGAELSLFTRGFLPGDDLDARLGLLADPDRLVAALPAVPARINDFLGRAVAVVRERFGGRVAYASIPFEGVDWTPFDFVGVDLYRTAEIADHFAPAVRRLVASGKPVAITEFGSATFAGASARGARGGMIVVYEDVRPVGLDGDYARDEAEQAAVIRELLDVFAAEGVDSAFLCTFACHHLPHRPDDPRRDLDLGGYGVVKVLDDGTWQPKAAFAAVADHYRRG</sequence>
<proteinExistence type="predicted"/>
<dbReference type="EMBL" id="JBHTLK010000025">
    <property type="protein sequence ID" value="MFD1147042.1"/>
    <property type="molecule type" value="Genomic_DNA"/>
</dbReference>
<comment type="caution">
    <text evidence="1">The sequence shown here is derived from an EMBL/GenBank/DDBJ whole genome shotgun (WGS) entry which is preliminary data.</text>
</comment>
<reference evidence="2" key="1">
    <citation type="journal article" date="2019" name="Int. J. Syst. Evol. Microbiol.">
        <title>The Global Catalogue of Microorganisms (GCM) 10K type strain sequencing project: providing services to taxonomists for standard genome sequencing and annotation.</title>
        <authorList>
            <consortium name="The Broad Institute Genomics Platform"/>
            <consortium name="The Broad Institute Genome Sequencing Center for Infectious Disease"/>
            <person name="Wu L."/>
            <person name="Ma J."/>
        </authorList>
    </citation>
    <scope>NUCLEOTIDE SEQUENCE [LARGE SCALE GENOMIC DNA]</scope>
    <source>
        <strain evidence="2">CCUG 60214</strain>
    </source>
</reference>
<evidence type="ECO:0000313" key="2">
    <source>
        <dbReference type="Proteomes" id="UP001597168"/>
    </source>
</evidence>
<dbReference type="InterPro" id="IPR017853">
    <property type="entry name" value="GH"/>
</dbReference>
<accession>A0ABW3QQE0</accession>
<dbReference type="Gene3D" id="3.20.20.80">
    <property type="entry name" value="Glycosidases"/>
    <property type="match status" value="1"/>
</dbReference>
<dbReference type="SUPFAM" id="SSF51445">
    <property type="entry name" value="(Trans)glycosidases"/>
    <property type="match status" value="1"/>
</dbReference>
<evidence type="ECO:0000313" key="1">
    <source>
        <dbReference type="EMBL" id="MFD1147042.1"/>
    </source>
</evidence>
<gene>
    <name evidence="1" type="ORF">ACFQ3T_07885</name>
</gene>
<organism evidence="1 2">
    <name type="scientific">Saccharothrix hoggarensis</name>
    <dbReference type="NCBI Taxonomy" id="913853"/>
    <lineage>
        <taxon>Bacteria</taxon>
        <taxon>Bacillati</taxon>
        <taxon>Actinomycetota</taxon>
        <taxon>Actinomycetes</taxon>
        <taxon>Pseudonocardiales</taxon>
        <taxon>Pseudonocardiaceae</taxon>
        <taxon>Saccharothrix</taxon>
    </lineage>
</organism>
<dbReference type="RefSeq" id="WP_380721803.1">
    <property type="nucleotide sequence ID" value="NZ_JBHTLK010000025.1"/>
</dbReference>